<dbReference type="Proteomes" id="UP000255279">
    <property type="component" value="Unassembled WGS sequence"/>
</dbReference>
<sequence>MYQLKYLDPYILWFDSLKDPTTKLRILARLARVENGNFGDYKALGGGLFELRTTFGGGVRIYYTLQGNTVVLLITGGNKASQSKDIDAAHKLLRTLNH</sequence>
<dbReference type="NCBIfam" id="TIGR02683">
    <property type="entry name" value="upstrm_HI1419"/>
    <property type="match status" value="1"/>
</dbReference>
<dbReference type="Pfam" id="PF05973">
    <property type="entry name" value="Gp49"/>
    <property type="match status" value="1"/>
</dbReference>
<dbReference type="InterPro" id="IPR014056">
    <property type="entry name" value="TypeIITA-like_toxin_pred"/>
</dbReference>
<dbReference type="STRING" id="34060.B0181_10270"/>
<protein>
    <submittedName>
        <fullName evidence="1">Addiction module antitoxin RelB</fullName>
    </submittedName>
    <submittedName>
        <fullName evidence="2">Putative addiction module killer protein</fullName>
    </submittedName>
</protein>
<dbReference type="PIRSF" id="PIRSF028744">
    <property type="entry name" value="Addict_mod_HI1419"/>
    <property type="match status" value="1"/>
</dbReference>
<proteinExistence type="predicted"/>
<name>A0A1S9ZVM7_9GAMM</name>
<evidence type="ECO:0000313" key="3">
    <source>
        <dbReference type="Proteomes" id="UP000190435"/>
    </source>
</evidence>
<gene>
    <name evidence="1" type="ORF">B0181_10270</name>
    <name evidence="2" type="ORF">NCTC10293_00970</name>
</gene>
<keyword evidence="3" id="KW-1185">Reference proteome</keyword>
<dbReference type="InterPro" id="IPR009241">
    <property type="entry name" value="HigB-like"/>
</dbReference>
<evidence type="ECO:0000313" key="1">
    <source>
        <dbReference type="EMBL" id="OOR87479.1"/>
    </source>
</evidence>
<dbReference type="PANTHER" id="PTHR41791:SF1">
    <property type="entry name" value="SSL7039 PROTEIN"/>
    <property type="match status" value="1"/>
</dbReference>
<dbReference type="PANTHER" id="PTHR41791">
    <property type="entry name" value="SSL7039 PROTEIN"/>
    <property type="match status" value="1"/>
</dbReference>
<dbReference type="OrthoDB" id="9800258at2"/>
<reference evidence="1 3" key="1">
    <citation type="submission" date="2017-02" db="EMBL/GenBank/DDBJ databases">
        <title>Draft genome sequence of Moraxella caviae CCUG 355 type strain.</title>
        <authorList>
            <person name="Engstrom-Jakobsson H."/>
            <person name="Salva-Serra F."/>
            <person name="Thorell K."/>
            <person name="Gonzales-Siles L."/>
            <person name="Karlsson R."/>
            <person name="Boulund F."/>
            <person name="Engstrand L."/>
            <person name="Moore E."/>
        </authorList>
    </citation>
    <scope>NUCLEOTIDE SEQUENCE [LARGE SCALE GENOMIC DNA]</scope>
    <source>
        <strain evidence="1 3">CCUG 355</strain>
    </source>
</reference>
<organism evidence="1 3">
    <name type="scientific">Moraxella caviae</name>
    <dbReference type="NCBI Taxonomy" id="34060"/>
    <lineage>
        <taxon>Bacteria</taxon>
        <taxon>Pseudomonadati</taxon>
        <taxon>Pseudomonadota</taxon>
        <taxon>Gammaproteobacteria</taxon>
        <taxon>Moraxellales</taxon>
        <taxon>Moraxellaceae</taxon>
        <taxon>Moraxella</taxon>
    </lineage>
</organism>
<evidence type="ECO:0000313" key="4">
    <source>
        <dbReference type="Proteomes" id="UP000255279"/>
    </source>
</evidence>
<dbReference type="AlphaFoldDB" id="A0A1S9ZVM7"/>
<dbReference type="RefSeq" id="WP_078277398.1">
    <property type="nucleotide sequence ID" value="NZ_MUXU01000072.1"/>
</dbReference>
<accession>A0A1S9ZVM7</accession>
<reference evidence="2 4" key="2">
    <citation type="submission" date="2018-06" db="EMBL/GenBank/DDBJ databases">
        <authorList>
            <consortium name="Pathogen Informatics"/>
            <person name="Doyle S."/>
        </authorList>
    </citation>
    <scope>NUCLEOTIDE SEQUENCE [LARGE SCALE GENOMIC DNA]</scope>
    <source>
        <strain evidence="2 4">NCTC10293</strain>
    </source>
</reference>
<dbReference type="EMBL" id="UGQE01000001">
    <property type="protein sequence ID" value="STZ10620.1"/>
    <property type="molecule type" value="Genomic_DNA"/>
</dbReference>
<evidence type="ECO:0000313" key="2">
    <source>
        <dbReference type="EMBL" id="STZ10620.1"/>
    </source>
</evidence>
<dbReference type="EMBL" id="MUXU01000072">
    <property type="protein sequence ID" value="OOR87479.1"/>
    <property type="molecule type" value="Genomic_DNA"/>
</dbReference>
<dbReference type="Proteomes" id="UP000190435">
    <property type="component" value="Unassembled WGS sequence"/>
</dbReference>